<dbReference type="AlphaFoldDB" id="A0AAN6TR00"/>
<feature type="transmembrane region" description="Helical" evidence="1">
    <location>
        <begin position="58"/>
        <end position="80"/>
    </location>
</feature>
<keyword evidence="1" id="KW-0472">Membrane</keyword>
<reference evidence="2" key="1">
    <citation type="journal article" date="2023" name="Mol. Phylogenet. Evol.">
        <title>Genome-scale phylogeny and comparative genomics of the fungal order Sordariales.</title>
        <authorList>
            <person name="Hensen N."/>
            <person name="Bonometti L."/>
            <person name="Westerberg I."/>
            <person name="Brannstrom I.O."/>
            <person name="Guillou S."/>
            <person name="Cros-Aarteil S."/>
            <person name="Calhoun S."/>
            <person name="Haridas S."/>
            <person name="Kuo A."/>
            <person name="Mondo S."/>
            <person name="Pangilinan J."/>
            <person name="Riley R."/>
            <person name="LaButti K."/>
            <person name="Andreopoulos B."/>
            <person name="Lipzen A."/>
            <person name="Chen C."/>
            <person name="Yan M."/>
            <person name="Daum C."/>
            <person name="Ng V."/>
            <person name="Clum A."/>
            <person name="Steindorff A."/>
            <person name="Ohm R.A."/>
            <person name="Martin F."/>
            <person name="Silar P."/>
            <person name="Natvig D.O."/>
            <person name="Lalanne C."/>
            <person name="Gautier V."/>
            <person name="Ament-Velasquez S.L."/>
            <person name="Kruys A."/>
            <person name="Hutchinson M.I."/>
            <person name="Powell A.J."/>
            <person name="Barry K."/>
            <person name="Miller A.N."/>
            <person name="Grigoriev I.V."/>
            <person name="Debuchy R."/>
            <person name="Gladieux P."/>
            <person name="Hiltunen Thoren M."/>
            <person name="Johannesson H."/>
        </authorList>
    </citation>
    <scope>NUCLEOTIDE SEQUENCE</scope>
    <source>
        <strain evidence="2">CBS 731.68</strain>
    </source>
</reference>
<reference evidence="2" key="2">
    <citation type="submission" date="2023-05" db="EMBL/GenBank/DDBJ databases">
        <authorList>
            <consortium name="Lawrence Berkeley National Laboratory"/>
            <person name="Steindorff A."/>
            <person name="Hensen N."/>
            <person name="Bonometti L."/>
            <person name="Westerberg I."/>
            <person name="Brannstrom I.O."/>
            <person name="Guillou S."/>
            <person name="Cros-Aarteil S."/>
            <person name="Calhoun S."/>
            <person name="Haridas S."/>
            <person name="Kuo A."/>
            <person name="Mondo S."/>
            <person name="Pangilinan J."/>
            <person name="Riley R."/>
            <person name="Labutti K."/>
            <person name="Andreopoulos B."/>
            <person name="Lipzen A."/>
            <person name="Chen C."/>
            <person name="Yanf M."/>
            <person name="Daum C."/>
            <person name="Ng V."/>
            <person name="Clum A."/>
            <person name="Ohm R."/>
            <person name="Martin F."/>
            <person name="Silar P."/>
            <person name="Natvig D."/>
            <person name="Lalanne C."/>
            <person name="Gautier V."/>
            <person name="Ament-Velasquez S.L."/>
            <person name="Kruys A."/>
            <person name="Hutchinson M.I."/>
            <person name="Powell A.J."/>
            <person name="Barry K."/>
            <person name="Miller A.N."/>
            <person name="Grigoriev I.V."/>
            <person name="Debuchy R."/>
            <person name="Gladieux P."/>
            <person name="Thoren M.H."/>
            <person name="Johannesson H."/>
        </authorList>
    </citation>
    <scope>NUCLEOTIDE SEQUENCE</scope>
    <source>
        <strain evidence="2">CBS 731.68</strain>
    </source>
</reference>
<protein>
    <submittedName>
        <fullName evidence="2">Uncharacterized protein</fullName>
    </submittedName>
</protein>
<evidence type="ECO:0000313" key="2">
    <source>
        <dbReference type="EMBL" id="KAK4118555.1"/>
    </source>
</evidence>
<name>A0AAN6TR00_9PEZI</name>
<keyword evidence="1" id="KW-0812">Transmembrane</keyword>
<dbReference type="Proteomes" id="UP001302602">
    <property type="component" value="Unassembled WGS sequence"/>
</dbReference>
<organism evidence="2 3">
    <name type="scientific">Parathielavia appendiculata</name>
    <dbReference type="NCBI Taxonomy" id="2587402"/>
    <lineage>
        <taxon>Eukaryota</taxon>
        <taxon>Fungi</taxon>
        <taxon>Dikarya</taxon>
        <taxon>Ascomycota</taxon>
        <taxon>Pezizomycotina</taxon>
        <taxon>Sordariomycetes</taxon>
        <taxon>Sordariomycetidae</taxon>
        <taxon>Sordariales</taxon>
        <taxon>Chaetomiaceae</taxon>
        <taxon>Parathielavia</taxon>
    </lineage>
</organism>
<comment type="caution">
    <text evidence="2">The sequence shown here is derived from an EMBL/GenBank/DDBJ whole genome shotgun (WGS) entry which is preliminary data.</text>
</comment>
<dbReference type="RefSeq" id="XP_062642328.1">
    <property type="nucleotide sequence ID" value="XM_062787040.1"/>
</dbReference>
<feature type="transmembrane region" description="Helical" evidence="1">
    <location>
        <begin position="101"/>
        <end position="120"/>
    </location>
</feature>
<dbReference type="GeneID" id="87823810"/>
<proteinExistence type="predicted"/>
<accession>A0AAN6TR00</accession>
<keyword evidence="3" id="KW-1185">Reference proteome</keyword>
<dbReference type="EMBL" id="MU853265">
    <property type="protein sequence ID" value="KAK4118555.1"/>
    <property type="molecule type" value="Genomic_DNA"/>
</dbReference>
<sequence length="121" mass="13265">MRTEGAVVSLSSSSVPVMRTESAVTWLSLRQLRLSSALSMATAGMPLSRRMSRLSVPAVPIEASGLASSCVVFWLLWISLLPARREEGRAIAAVARPMRRIFSCIFLYFGVMVLAGCLWME</sequence>
<evidence type="ECO:0000256" key="1">
    <source>
        <dbReference type="SAM" id="Phobius"/>
    </source>
</evidence>
<gene>
    <name evidence="2" type="ORF">N657DRAFT_370945</name>
</gene>
<evidence type="ECO:0000313" key="3">
    <source>
        <dbReference type="Proteomes" id="UP001302602"/>
    </source>
</evidence>
<keyword evidence="1" id="KW-1133">Transmembrane helix</keyword>